<dbReference type="InterPro" id="IPR020256">
    <property type="entry name" value="Spore_coat_CotJA"/>
</dbReference>
<sequence length="67" mass="7898">MDQFYFPCMNRMYMQKQISIPNGIKITISRAFVPDQPYTNMFPLDEALLKGTLFPNLYVPYPIKSME</sequence>
<gene>
    <name evidence="1" type="ORF">SAMN05443428_12228</name>
</gene>
<dbReference type="Proteomes" id="UP000190105">
    <property type="component" value="Unassembled WGS sequence"/>
</dbReference>
<evidence type="ECO:0000313" key="1">
    <source>
        <dbReference type="EMBL" id="SKA96734.1"/>
    </source>
</evidence>
<proteinExistence type="predicted"/>
<protein>
    <submittedName>
        <fullName evidence="1">Spore coat associated protein JA (CotJA)</fullName>
    </submittedName>
</protein>
<dbReference type="EMBL" id="FUYH01000022">
    <property type="protein sequence ID" value="SKA96734.1"/>
    <property type="molecule type" value="Genomic_DNA"/>
</dbReference>
<dbReference type="RefSeq" id="WP_078697348.1">
    <property type="nucleotide sequence ID" value="NZ_FUYH01000022.1"/>
</dbReference>
<dbReference type="Pfam" id="PF11007">
    <property type="entry name" value="CotJA"/>
    <property type="match status" value="1"/>
</dbReference>
<dbReference type="AlphaFoldDB" id="A0A1T4Y4I9"/>
<organism evidence="1 2">
    <name type="scientific">Caloramator quimbayensis</name>
    <dbReference type="NCBI Taxonomy" id="1147123"/>
    <lineage>
        <taxon>Bacteria</taxon>
        <taxon>Bacillati</taxon>
        <taxon>Bacillota</taxon>
        <taxon>Clostridia</taxon>
        <taxon>Eubacteriales</taxon>
        <taxon>Clostridiaceae</taxon>
        <taxon>Caloramator</taxon>
    </lineage>
</organism>
<dbReference type="STRING" id="1147123.SAMN05443428_12228"/>
<evidence type="ECO:0000313" key="2">
    <source>
        <dbReference type="Proteomes" id="UP000190105"/>
    </source>
</evidence>
<keyword evidence="2" id="KW-1185">Reference proteome</keyword>
<accession>A0A1T4Y4I9</accession>
<name>A0A1T4Y4I9_9CLOT</name>
<reference evidence="2" key="1">
    <citation type="submission" date="2017-02" db="EMBL/GenBank/DDBJ databases">
        <authorList>
            <person name="Varghese N."/>
            <person name="Submissions S."/>
        </authorList>
    </citation>
    <scope>NUCLEOTIDE SEQUENCE [LARGE SCALE GENOMIC DNA]</scope>
    <source>
        <strain evidence="2">USBA 833</strain>
    </source>
</reference>